<dbReference type="AlphaFoldDB" id="A0A5J6GTQ8"/>
<protein>
    <submittedName>
        <fullName evidence="1">Uncharacterized protein</fullName>
    </submittedName>
</protein>
<proteinExistence type="predicted"/>
<organism evidence="1 2">
    <name type="scientific">Streptomyces kanamyceticus</name>
    <dbReference type="NCBI Taxonomy" id="1967"/>
    <lineage>
        <taxon>Bacteria</taxon>
        <taxon>Bacillati</taxon>
        <taxon>Actinomycetota</taxon>
        <taxon>Actinomycetes</taxon>
        <taxon>Kitasatosporales</taxon>
        <taxon>Streptomycetaceae</taxon>
        <taxon>Streptomyces</taxon>
    </lineage>
</organism>
<dbReference type="Proteomes" id="UP000325529">
    <property type="component" value="Chromosome"/>
</dbReference>
<reference evidence="1 2" key="1">
    <citation type="submission" date="2017-09" db="EMBL/GenBank/DDBJ databases">
        <authorList>
            <person name="Lee N."/>
            <person name="Cho B.-K."/>
        </authorList>
    </citation>
    <scope>NUCLEOTIDE SEQUENCE [LARGE SCALE GENOMIC DNA]</scope>
    <source>
        <strain evidence="1 2">ATCC 12853</strain>
    </source>
</reference>
<sequence length="115" mass="12747">MEHVPRGGISADAWAAQFLRAAEENLRSQLSTEADQGTLHELALDHREGGVWATATFSMAARPGVRFIRSQNIIPGLSADWEADFAATLFETHLIEWFHTRAKEMLPDSDGVVRS</sequence>
<dbReference type="KEGG" id="ska:CP970_40695"/>
<gene>
    <name evidence="1" type="ORF">CP970_40695</name>
</gene>
<dbReference type="EMBL" id="CP023699">
    <property type="protein sequence ID" value="QEU96426.1"/>
    <property type="molecule type" value="Genomic_DNA"/>
</dbReference>
<keyword evidence="2" id="KW-1185">Reference proteome</keyword>
<evidence type="ECO:0000313" key="1">
    <source>
        <dbReference type="EMBL" id="QEU96426.1"/>
    </source>
</evidence>
<accession>A0A5J6GTQ8</accession>
<name>A0A5J6GTQ8_STRKN</name>
<evidence type="ECO:0000313" key="2">
    <source>
        <dbReference type="Proteomes" id="UP000325529"/>
    </source>
</evidence>